<feature type="transmembrane region" description="Helical" evidence="1">
    <location>
        <begin position="15"/>
        <end position="35"/>
    </location>
</feature>
<accession>A0ABU6C6R8</accession>
<gene>
    <name evidence="2" type="ORF">OKJ48_09155</name>
</gene>
<dbReference type="RefSeq" id="WP_324767493.1">
    <property type="nucleotide sequence ID" value="NZ_BAAATS010000014.1"/>
</dbReference>
<keyword evidence="1" id="KW-0472">Membrane</keyword>
<reference evidence="2 3" key="1">
    <citation type="submission" date="2022-10" db="EMBL/GenBank/DDBJ databases">
        <authorList>
            <person name="Xie J."/>
            <person name="Shen N."/>
        </authorList>
    </citation>
    <scope>NUCLEOTIDE SEQUENCE [LARGE SCALE GENOMIC DNA]</scope>
    <source>
        <strain evidence="2 3">DSM 41681</strain>
    </source>
</reference>
<keyword evidence="1" id="KW-0812">Transmembrane</keyword>
<comment type="caution">
    <text evidence="2">The sequence shown here is derived from an EMBL/GenBank/DDBJ whole genome shotgun (WGS) entry which is preliminary data.</text>
</comment>
<evidence type="ECO:0000313" key="3">
    <source>
        <dbReference type="Proteomes" id="UP001352223"/>
    </source>
</evidence>
<sequence>MLFALVEAQGDRPEMPVWGEVVLVIVWAIAGVWIISRLRKRRRRG</sequence>
<protein>
    <submittedName>
        <fullName evidence="2">Uncharacterized protein</fullName>
    </submittedName>
</protein>
<proteinExistence type="predicted"/>
<name>A0ABU6C6R8_9ACTN</name>
<dbReference type="Proteomes" id="UP001352223">
    <property type="component" value="Unassembled WGS sequence"/>
</dbReference>
<keyword evidence="1" id="KW-1133">Transmembrane helix</keyword>
<evidence type="ECO:0000313" key="2">
    <source>
        <dbReference type="EMBL" id="MEB3960413.1"/>
    </source>
</evidence>
<organism evidence="2 3">
    <name type="scientific">Streptomyces kunmingensis</name>
    <dbReference type="NCBI Taxonomy" id="68225"/>
    <lineage>
        <taxon>Bacteria</taxon>
        <taxon>Bacillati</taxon>
        <taxon>Actinomycetota</taxon>
        <taxon>Actinomycetes</taxon>
        <taxon>Kitasatosporales</taxon>
        <taxon>Streptomycetaceae</taxon>
        <taxon>Streptomyces</taxon>
    </lineage>
</organism>
<evidence type="ECO:0000256" key="1">
    <source>
        <dbReference type="SAM" id="Phobius"/>
    </source>
</evidence>
<dbReference type="EMBL" id="JAOZYB010000047">
    <property type="protein sequence ID" value="MEB3960413.1"/>
    <property type="molecule type" value="Genomic_DNA"/>
</dbReference>
<keyword evidence="3" id="KW-1185">Reference proteome</keyword>